<accession>A0A9J6RA34</accession>
<reference evidence="1" key="1">
    <citation type="submission" date="2022-11" db="EMBL/GenBank/DDBJ databases">
        <title>WGS of Natronobacillus azotifigens 24KS-1, an anaerobic diazotrophic haloalkaliphile from soda-rich habitats.</title>
        <authorList>
            <person name="Sorokin D.Y."/>
            <person name="Merkel A.Y."/>
        </authorList>
    </citation>
    <scope>NUCLEOTIDE SEQUENCE</scope>
    <source>
        <strain evidence="1">24KS-1</strain>
    </source>
</reference>
<keyword evidence="2" id="KW-1185">Reference proteome</keyword>
<proteinExistence type="predicted"/>
<dbReference type="InterPro" id="IPR022258">
    <property type="entry name" value="Flagellar_operon_YvyF"/>
</dbReference>
<comment type="caution">
    <text evidence="1">The sequence shown here is derived from an EMBL/GenBank/DDBJ whole genome shotgun (WGS) entry which is preliminary data.</text>
</comment>
<dbReference type="EMBL" id="JAPRAT010000003">
    <property type="protein sequence ID" value="MCZ0702121.1"/>
    <property type="molecule type" value="Genomic_DNA"/>
</dbReference>
<protein>
    <recommendedName>
        <fullName evidence="3">Flagellar protein</fullName>
    </recommendedName>
</protein>
<name>A0A9J6RA34_9BACI</name>
<dbReference type="NCBIfam" id="TIGR03826">
    <property type="entry name" value="YvyF"/>
    <property type="match status" value="1"/>
</dbReference>
<evidence type="ECO:0000313" key="2">
    <source>
        <dbReference type="Proteomes" id="UP001084197"/>
    </source>
</evidence>
<gene>
    <name evidence="1" type="ORF">OWO01_02715</name>
</gene>
<sequence>MGELDNCSNCGKLYVKTTRNVCQDCFKEEEKKFQLVYEFMKKRINRQATIPEIYEGTGVEEDLIIKFVKENRLRASQFPNLTYPCDKCGSPIKEGKLCGSCSSGLATDLEIHSEREELKRKKEEQANKTYFAVDKGKK</sequence>
<dbReference type="AlphaFoldDB" id="A0A9J6RA34"/>
<evidence type="ECO:0000313" key="1">
    <source>
        <dbReference type="EMBL" id="MCZ0702121.1"/>
    </source>
</evidence>
<organism evidence="1 2">
    <name type="scientific">Natronobacillus azotifigens</name>
    <dbReference type="NCBI Taxonomy" id="472978"/>
    <lineage>
        <taxon>Bacteria</taxon>
        <taxon>Bacillati</taxon>
        <taxon>Bacillota</taxon>
        <taxon>Bacilli</taxon>
        <taxon>Bacillales</taxon>
        <taxon>Bacillaceae</taxon>
        <taxon>Natronobacillus</taxon>
    </lineage>
</organism>
<evidence type="ECO:0008006" key="3">
    <source>
        <dbReference type="Google" id="ProtNLM"/>
    </source>
</evidence>
<dbReference type="RefSeq" id="WP_268778888.1">
    <property type="nucleotide sequence ID" value="NZ_JAPRAT010000003.1"/>
</dbReference>
<dbReference type="Proteomes" id="UP001084197">
    <property type="component" value="Unassembled WGS sequence"/>
</dbReference>